<feature type="compositionally biased region" description="Acidic residues" evidence="1">
    <location>
        <begin position="47"/>
        <end position="56"/>
    </location>
</feature>
<name>A0A8J5GK58_ZINOF</name>
<evidence type="ECO:0000256" key="1">
    <source>
        <dbReference type="SAM" id="MobiDB-lite"/>
    </source>
</evidence>
<protein>
    <submittedName>
        <fullName evidence="2">Uncharacterized protein</fullName>
    </submittedName>
</protein>
<gene>
    <name evidence="2" type="ORF">ZIOFF_033721</name>
</gene>
<dbReference type="OrthoDB" id="1138139at2759"/>
<feature type="compositionally biased region" description="Basic and acidic residues" evidence="1">
    <location>
        <begin position="68"/>
        <end position="80"/>
    </location>
</feature>
<organism evidence="2 3">
    <name type="scientific">Zingiber officinale</name>
    <name type="common">Ginger</name>
    <name type="synonym">Amomum zingiber</name>
    <dbReference type="NCBI Taxonomy" id="94328"/>
    <lineage>
        <taxon>Eukaryota</taxon>
        <taxon>Viridiplantae</taxon>
        <taxon>Streptophyta</taxon>
        <taxon>Embryophyta</taxon>
        <taxon>Tracheophyta</taxon>
        <taxon>Spermatophyta</taxon>
        <taxon>Magnoliopsida</taxon>
        <taxon>Liliopsida</taxon>
        <taxon>Zingiberales</taxon>
        <taxon>Zingiberaceae</taxon>
        <taxon>Zingiber</taxon>
    </lineage>
</organism>
<proteinExistence type="predicted"/>
<evidence type="ECO:0000313" key="3">
    <source>
        <dbReference type="Proteomes" id="UP000734854"/>
    </source>
</evidence>
<keyword evidence="3" id="KW-1185">Reference proteome</keyword>
<dbReference type="AlphaFoldDB" id="A0A8J5GK58"/>
<dbReference type="Proteomes" id="UP000734854">
    <property type="component" value="Unassembled WGS sequence"/>
</dbReference>
<dbReference type="EMBL" id="JACMSC010000009">
    <property type="protein sequence ID" value="KAG6508347.1"/>
    <property type="molecule type" value="Genomic_DNA"/>
</dbReference>
<dbReference type="PANTHER" id="PTHR34061:SF11">
    <property type="entry name" value="PROTEIN, PUTATIVE-RELATED"/>
    <property type="match status" value="1"/>
</dbReference>
<feature type="region of interest" description="Disordered" evidence="1">
    <location>
        <begin position="45"/>
        <end position="80"/>
    </location>
</feature>
<dbReference type="PANTHER" id="PTHR34061">
    <property type="entry name" value="PROTEIN, PUTATIVE-RELATED"/>
    <property type="match status" value="1"/>
</dbReference>
<reference evidence="2 3" key="1">
    <citation type="submission" date="2020-08" db="EMBL/GenBank/DDBJ databases">
        <title>Plant Genome Project.</title>
        <authorList>
            <person name="Zhang R.-G."/>
        </authorList>
    </citation>
    <scope>NUCLEOTIDE SEQUENCE [LARGE SCALE GENOMIC DNA]</scope>
    <source>
        <tissue evidence="2">Rhizome</tissue>
    </source>
</reference>
<sequence length="80" mass="8691">MATEENSGEMGTTYERLGGIASWVGASVVSAFFASLERCSCINLSTTEDDSDELEEAKERPLVLTKPVLHDDEDPKPSLL</sequence>
<accession>A0A8J5GK58</accession>
<comment type="caution">
    <text evidence="2">The sequence shown here is derived from an EMBL/GenBank/DDBJ whole genome shotgun (WGS) entry which is preliminary data.</text>
</comment>
<evidence type="ECO:0000313" key="2">
    <source>
        <dbReference type="EMBL" id="KAG6508347.1"/>
    </source>
</evidence>